<dbReference type="SUPFAM" id="SSF46689">
    <property type="entry name" value="Homeodomain-like"/>
    <property type="match status" value="1"/>
</dbReference>
<protein>
    <recommendedName>
        <fullName evidence="4">Homeobox domain-containing protein</fullName>
    </recommendedName>
</protein>
<feature type="compositionally biased region" description="Acidic residues" evidence="1">
    <location>
        <begin position="115"/>
        <end position="132"/>
    </location>
</feature>
<evidence type="ECO:0000313" key="2">
    <source>
        <dbReference type="EMBL" id="KAF1962300.1"/>
    </source>
</evidence>
<feature type="compositionally biased region" description="Polar residues" evidence="1">
    <location>
        <begin position="351"/>
        <end position="370"/>
    </location>
</feature>
<feature type="compositionally biased region" description="Polar residues" evidence="1">
    <location>
        <begin position="133"/>
        <end position="143"/>
    </location>
</feature>
<feature type="compositionally biased region" description="Low complexity" evidence="1">
    <location>
        <begin position="196"/>
        <end position="218"/>
    </location>
</feature>
<dbReference type="Proteomes" id="UP000800035">
    <property type="component" value="Unassembled WGS sequence"/>
</dbReference>
<evidence type="ECO:0000313" key="3">
    <source>
        <dbReference type="Proteomes" id="UP000800035"/>
    </source>
</evidence>
<keyword evidence="3" id="KW-1185">Reference proteome</keyword>
<organism evidence="2 3">
    <name type="scientific">Byssothecium circinans</name>
    <dbReference type="NCBI Taxonomy" id="147558"/>
    <lineage>
        <taxon>Eukaryota</taxon>
        <taxon>Fungi</taxon>
        <taxon>Dikarya</taxon>
        <taxon>Ascomycota</taxon>
        <taxon>Pezizomycotina</taxon>
        <taxon>Dothideomycetes</taxon>
        <taxon>Pleosporomycetidae</taxon>
        <taxon>Pleosporales</taxon>
        <taxon>Massarineae</taxon>
        <taxon>Massarinaceae</taxon>
        <taxon>Byssothecium</taxon>
    </lineage>
</organism>
<feature type="compositionally biased region" description="Polar residues" evidence="1">
    <location>
        <begin position="155"/>
        <end position="175"/>
    </location>
</feature>
<gene>
    <name evidence="2" type="ORF">CC80DRAFT_512540</name>
</gene>
<evidence type="ECO:0000256" key="1">
    <source>
        <dbReference type="SAM" id="MobiDB-lite"/>
    </source>
</evidence>
<dbReference type="InterPro" id="IPR001356">
    <property type="entry name" value="HD"/>
</dbReference>
<sequence>MSTTPSSSPKSSSPSSKYSFLVHSPSTVANALPPEIQAADRLLARQKRRRTSKEDESVLLEAYQKNPKPDKATRADIESKVALGAREIQNDRRRSRPLDSSSILMSSSSLMSDPPAEDETEAHDGEVAETESQDTVATNTIPSTDAPTADTAPTEISSQQTLSSQGASQPRTSWISNRRSASFARNSEDYAPEVISFPNSSQPASQPQPAVQPAADPEPSTRSLKRVHSFVRLATNEDGTARIVTDLDKTPSPPHPRTSQATLSRAAAGLRRSYSAAGLNERLAAAAEGRSPKLPRTSSNIGRSRDSRAWEFWCDPDSRANTSLTTRAEQEGSGSAADAIGLLRANRKILAQNQSRQNSPAISRAQSGKMSSEHGVKKARGPMQRASTSYGRLQSKASKKGTGGSESEEIPQTESDKENWEPKQPQSRRSKHTAQPLNSQRPRKVLGENTEIMSQSQSLGAMIDREKGNTPRKGGSRGSDPEEDEELRSFMSGSGDASARTTVSSAEEAGCVEGLLKLSQGQWK</sequence>
<accession>A0A6A5UDB6</accession>
<reference evidence="2" key="1">
    <citation type="journal article" date="2020" name="Stud. Mycol.">
        <title>101 Dothideomycetes genomes: a test case for predicting lifestyles and emergence of pathogens.</title>
        <authorList>
            <person name="Haridas S."/>
            <person name="Albert R."/>
            <person name="Binder M."/>
            <person name="Bloem J."/>
            <person name="Labutti K."/>
            <person name="Salamov A."/>
            <person name="Andreopoulos B."/>
            <person name="Baker S."/>
            <person name="Barry K."/>
            <person name="Bills G."/>
            <person name="Bluhm B."/>
            <person name="Cannon C."/>
            <person name="Castanera R."/>
            <person name="Culley D."/>
            <person name="Daum C."/>
            <person name="Ezra D."/>
            <person name="Gonzalez J."/>
            <person name="Henrissat B."/>
            <person name="Kuo A."/>
            <person name="Liang C."/>
            <person name="Lipzen A."/>
            <person name="Lutzoni F."/>
            <person name="Magnuson J."/>
            <person name="Mondo S."/>
            <person name="Nolan M."/>
            <person name="Ohm R."/>
            <person name="Pangilinan J."/>
            <person name="Park H.-J."/>
            <person name="Ramirez L."/>
            <person name="Alfaro M."/>
            <person name="Sun H."/>
            <person name="Tritt A."/>
            <person name="Yoshinaga Y."/>
            <person name="Zwiers L.-H."/>
            <person name="Turgeon B."/>
            <person name="Goodwin S."/>
            <person name="Spatafora J."/>
            <person name="Crous P."/>
            <person name="Grigoriev I."/>
        </authorList>
    </citation>
    <scope>NUCLEOTIDE SEQUENCE</scope>
    <source>
        <strain evidence="2">CBS 675.92</strain>
    </source>
</reference>
<feature type="compositionally biased region" description="Low complexity" evidence="1">
    <location>
        <begin position="98"/>
        <end position="114"/>
    </location>
</feature>
<feature type="region of interest" description="Disordered" evidence="1">
    <location>
        <begin position="45"/>
        <end position="224"/>
    </location>
</feature>
<feature type="compositionally biased region" description="Low complexity" evidence="1">
    <location>
        <begin position="176"/>
        <end position="185"/>
    </location>
</feature>
<feature type="compositionally biased region" description="Low complexity" evidence="1">
    <location>
        <begin position="144"/>
        <end position="154"/>
    </location>
</feature>
<proteinExistence type="predicted"/>
<feature type="region of interest" description="Disordered" evidence="1">
    <location>
        <begin position="241"/>
        <end position="269"/>
    </location>
</feature>
<dbReference type="AlphaFoldDB" id="A0A6A5UDB6"/>
<feature type="compositionally biased region" description="Polar residues" evidence="1">
    <location>
        <begin position="385"/>
        <end position="396"/>
    </location>
</feature>
<evidence type="ECO:0008006" key="4">
    <source>
        <dbReference type="Google" id="ProtNLM"/>
    </source>
</evidence>
<dbReference type="Gene3D" id="1.10.10.60">
    <property type="entry name" value="Homeodomain-like"/>
    <property type="match status" value="1"/>
</dbReference>
<feature type="region of interest" description="Disordered" evidence="1">
    <location>
        <begin position="285"/>
        <end position="524"/>
    </location>
</feature>
<name>A0A6A5UDB6_9PLEO</name>
<feature type="compositionally biased region" description="Basic and acidic residues" evidence="1">
    <location>
        <begin position="67"/>
        <end position="79"/>
    </location>
</feature>
<feature type="region of interest" description="Disordered" evidence="1">
    <location>
        <begin position="1"/>
        <end position="20"/>
    </location>
</feature>
<feature type="compositionally biased region" description="Low complexity" evidence="1">
    <location>
        <begin position="1"/>
        <end position="17"/>
    </location>
</feature>
<dbReference type="GO" id="GO:0003677">
    <property type="term" value="F:DNA binding"/>
    <property type="evidence" value="ECO:0007669"/>
    <property type="project" value="InterPro"/>
</dbReference>
<dbReference type="EMBL" id="ML976979">
    <property type="protein sequence ID" value="KAF1962300.1"/>
    <property type="molecule type" value="Genomic_DNA"/>
</dbReference>
<dbReference type="CDD" id="cd00086">
    <property type="entry name" value="homeodomain"/>
    <property type="match status" value="1"/>
</dbReference>
<dbReference type="OrthoDB" id="6159439at2759"/>
<dbReference type="InterPro" id="IPR009057">
    <property type="entry name" value="Homeodomain-like_sf"/>
</dbReference>